<keyword evidence="3" id="KW-0285">Flavoprotein</keyword>
<evidence type="ECO:0000256" key="3">
    <source>
        <dbReference type="ARBA" id="ARBA00022630"/>
    </source>
</evidence>
<dbReference type="Gene3D" id="1.20.140.10">
    <property type="entry name" value="Butyryl-CoA Dehydrogenase, subunit A, domain 3"/>
    <property type="match status" value="1"/>
</dbReference>
<dbReference type="InterPro" id="IPR006089">
    <property type="entry name" value="Acyl-CoA_DH_CS"/>
</dbReference>
<sequence length="389" mass="43358">MDLSISPKAEELRERTQKFIREQIIPLERDPRQDKHGPSEELRKELIALARQAGLLTPHASIEMGGLGLSHIEKAIVFEEAGYSCLGPTAMNIHAPDEGNIHLLEAVATEEQKERWLKPLVSGRTRSCFAMTEPTPGAGSDPSMLLTTAVRDGDDYVVNGTKWFITGAEGADFVIIMARLEDGSATMFLVDMNTPGLELVRKMDAMDNCFTGGHAVLQFTDLRVPAKQILGEPGQGFKYAQIRLAPARLTHCMRWLGQARRAQDIAIAYAQQRQAFGKQLGEHEGVGFMLADNDMDLQTARLHIWHTAWLLDQGVRGNFESSRAKVVCSEAEWRVVDRCVQILGGQGVTGETELMKIFQDMRGFRIYDGPSEVHRWSMARKILGSKENK</sequence>
<dbReference type="InterPro" id="IPR036250">
    <property type="entry name" value="AcylCo_DH-like_C"/>
</dbReference>
<feature type="domain" description="Acyl-CoA oxidase/dehydrogenase middle" evidence="7">
    <location>
        <begin position="128"/>
        <end position="207"/>
    </location>
</feature>
<dbReference type="Proteomes" id="UP000218069">
    <property type="component" value="Unassembled WGS sequence"/>
</dbReference>
<evidence type="ECO:0000256" key="5">
    <source>
        <dbReference type="ARBA" id="ARBA00023002"/>
    </source>
</evidence>
<dbReference type="InterPro" id="IPR050741">
    <property type="entry name" value="Acyl-CoA_dehydrogenase"/>
</dbReference>
<proteinExistence type="inferred from homology"/>
<evidence type="ECO:0000256" key="1">
    <source>
        <dbReference type="ARBA" id="ARBA00001974"/>
    </source>
</evidence>
<dbReference type="SUPFAM" id="SSF47203">
    <property type="entry name" value="Acyl-CoA dehydrogenase C-terminal domain-like"/>
    <property type="match status" value="1"/>
</dbReference>
<reference evidence="10" key="1">
    <citation type="submission" date="2017-08" db="EMBL/GenBank/DDBJ databases">
        <authorList>
            <person name="Varghese N."/>
            <person name="Submissions S."/>
        </authorList>
    </citation>
    <scope>NUCLEOTIDE SEQUENCE [LARGE SCALE GENOMIC DNA]</scope>
    <source>
        <strain evidence="10">AP-Melu-1000-B4</strain>
    </source>
</reference>
<feature type="domain" description="Acyl-CoA dehydrogenase/oxidase C-terminal" evidence="6">
    <location>
        <begin position="234"/>
        <end position="382"/>
    </location>
</feature>
<name>A0A240E043_9BURK</name>
<evidence type="ECO:0000256" key="4">
    <source>
        <dbReference type="ARBA" id="ARBA00022827"/>
    </source>
</evidence>
<keyword evidence="5" id="KW-0560">Oxidoreductase</keyword>
<dbReference type="PROSITE" id="PS00073">
    <property type="entry name" value="ACYL_COA_DH_2"/>
    <property type="match status" value="1"/>
</dbReference>
<evidence type="ECO:0000259" key="8">
    <source>
        <dbReference type="Pfam" id="PF02771"/>
    </source>
</evidence>
<organism evidence="9 10">
    <name type="scientific">Polynucleobacter meluiroseus</name>
    <dbReference type="NCBI Taxonomy" id="1938814"/>
    <lineage>
        <taxon>Bacteria</taxon>
        <taxon>Pseudomonadati</taxon>
        <taxon>Pseudomonadota</taxon>
        <taxon>Betaproteobacteria</taxon>
        <taxon>Burkholderiales</taxon>
        <taxon>Burkholderiaceae</taxon>
        <taxon>Polynucleobacter</taxon>
    </lineage>
</organism>
<dbReference type="GO" id="GO:0005737">
    <property type="term" value="C:cytoplasm"/>
    <property type="evidence" value="ECO:0007669"/>
    <property type="project" value="TreeGrafter"/>
</dbReference>
<dbReference type="RefSeq" id="WP_096673245.1">
    <property type="nucleotide sequence ID" value="NZ_OANS01000003.1"/>
</dbReference>
<dbReference type="FunFam" id="2.40.110.10:FF:000002">
    <property type="entry name" value="Acyl-CoA dehydrogenase fadE12"/>
    <property type="match status" value="1"/>
</dbReference>
<dbReference type="Pfam" id="PF02771">
    <property type="entry name" value="Acyl-CoA_dh_N"/>
    <property type="match status" value="1"/>
</dbReference>
<dbReference type="InterPro" id="IPR009100">
    <property type="entry name" value="AcylCoA_DH/oxidase_NM_dom_sf"/>
</dbReference>
<dbReference type="Pfam" id="PF00441">
    <property type="entry name" value="Acyl-CoA_dh_1"/>
    <property type="match status" value="1"/>
</dbReference>
<dbReference type="InterPro" id="IPR009075">
    <property type="entry name" value="AcylCo_DH/oxidase_C"/>
</dbReference>
<accession>A0A240E043</accession>
<dbReference type="PANTHER" id="PTHR48083">
    <property type="entry name" value="MEDIUM-CHAIN SPECIFIC ACYL-COA DEHYDROGENASE, MITOCHONDRIAL-RELATED"/>
    <property type="match status" value="1"/>
</dbReference>
<dbReference type="SUPFAM" id="SSF56645">
    <property type="entry name" value="Acyl-CoA dehydrogenase NM domain-like"/>
    <property type="match status" value="1"/>
</dbReference>
<dbReference type="GO" id="GO:0050660">
    <property type="term" value="F:flavin adenine dinucleotide binding"/>
    <property type="evidence" value="ECO:0007669"/>
    <property type="project" value="InterPro"/>
</dbReference>
<dbReference type="InterPro" id="IPR013786">
    <property type="entry name" value="AcylCoA_DH/ox_N"/>
</dbReference>
<evidence type="ECO:0000259" key="7">
    <source>
        <dbReference type="Pfam" id="PF02770"/>
    </source>
</evidence>
<dbReference type="InterPro" id="IPR037069">
    <property type="entry name" value="AcylCoA_DH/ox_N_sf"/>
</dbReference>
<evidence type="ECO:0000256" key="2">
    <source>
        <dbReference type="ARBA" id="ARBA00009347"/>
    </source>
</evidence>
<dbReference type="OrthoDB" id="7807987at2"/>
<dbReference type="Gene3D" id="2.40.110.10">
    <property type="entry name" value="Butyryl-CoA Dehydrogenase, subunit A, domain 2"/>
    <property type="match status" value="1"/>
</dbReference>
<dbReference type="InterPro" id="IPR046373">
    <property type="entry name" value="Acyl-CoA_Oxase/DH_mid-dom_sf"/>
</dbReference>
<dbReference type="EMBL" id="OANS01000003">
    <property type="protein sequence ID" value="SNX28808.1"/>
    <property type="molecule type" value="Genomic_DNA"/>
</dbReference>
<dbReference type="AlphaFoldDB" id="A0A240E043"/>
<dbReference type="GO" id="GO:0033539">
    <property type="term" value="P:fatty acid beta-oxidation using acyl-CoA dehydrogenase"/>
    <property type="evidence" value="ECO:0007669"/>
    <property type="project" value="TreeGrafter"/>
</dbReference>
<evidence type="ECO:0000259" key="6">
    <source>
        <dbReference type="Pfam" id="PF00441"/>
    </source>
</evidence>
<keyword evidence="4" id="KW-0274">FAD</keyword>
<feature type="domain" description="Acyl-CoA dehydrogenase/oxidase N-terminal" evidence="8">
    <location>
        <begin position="7"/>
        <end position="123"/>
    </location>
</feature>
<evidence type="ECO:0000313" key="9">
    <source>
        <dbReference type="EMBL" id="SNX28808.1"/>
    </source>
</evidence>
<dbReference type="InterPro" id="IPR006091">
    <property type="entry name" value="Acyl-CoA_Oxase/DH_mid-dom"/>
</dbReference>
<comment type="similarity">
    <text evidence="2">Belongs to the acyl-CoA dehydrogenase family.</text>
</comment>
<protein>
    <submittedName>
        <fullName evidence="9">Acyl-CoA dehydrogenase</fullName>
    </submittedName>
</protein>
<keyword evidence="10" id="KW-1185">Reference proteome</keyword>
<comment type="cofactor">
    <cofactor evidence="1">
        <name>FAD</name>
        <dbReference type="ChEBI" id="CHEBI:57692"/>
    </cofactor>
</comment>
<gene>
    <name evidence="9" type="ORF">SAMN06295945_1156</name>
</gene>
<dbReference type="Pfam" id="PF02770">
    <property type="entry name" value="Acyl-CoA_dh_M"/>
    <property type="match status" value="1"/>
</dbReference>
<dbReference type="GO" id="GO:0003995">
    <property type="term" value="F:acyl-CoA dehydrogenase activity"/>
    <property type="evidence" value="ECO:0007669"/>
    <property type="project" value="InterPro"/>
</dbReference>
<evidence type="ECO:0000313" key="10">
    <source>
        <dbReference type="Proteomes" id="UP000218069"/>
    </source>
</evidence>
<dbReference type="Gene3D" id="1.10.540.10">
    <property type="entry name" value="Acyl-CoA dehydrogenase/oxidase, N-terminal domain"/>
    <property type="match status" value="1"/>
</dbReference>